<keyword evidence="3" id="KW-0808">Transferase</keyword>
<evidence type="ECO:0000313" key="9">
    <source>
        <dbReference type="Proteomes" id="UP000285624"/>
    </source>
</evidence>
<dbReference type="InterPro" id="IPR036616">
    <property type="entry name" value="Poly(ADP-ribose)pol_reg_dom_sf"/>
</dbReference>
<proteinExistence type="predicted"/>
<dbReference type="SUPFAM" id="SSF47587">
    <property type="entry name" value="Domain of poly(ADP-ribose) polymerase"/>
    <property type="match status" value="1"/>
</dbReference>
<dbReference type="EMBL" id="MBDN02000542">
    <property type="protein sequence ID" value="RLN74555.1"/>
    <property type="molecule type" value="Genomic_DNA"/>
</dbReference>
<dbReference type="PANTHER" id="PTHR10459:SF60">
    <property type="entry name" value="POLY [ADP-RIBOSE] POLYMERASE 2"/>
    <property type="match status" value="1"/>
</dbReference>
<protein>
    <recommendedName>
        <fullName evidence="1">NAD(+) ADP-ribosyltransferase</fullName>
        <ecNumber evidence="1">2.4.2.30</ecNumber>
    </recommendedName>
</protein>
<dbReference type="GO" id="GO:0005730">
    <property type="term" value="C:nucleolus"/>
    <property type="evidence" value="ECO:0007669"/>
    <property type="project" value="TreeGrafter"/>
</dbReference>
<keyword evidence="9" id="KW-1185">Reference proteome</keyword>
<dbReference type="EC" id="2.4.2.30" evidence="1"/>
<evidence type="ECO:0000256" key="5">
    <source>
        <dbReference type="ARBA" id="ARBA00033987"/>
    </source>
</evidence>
<sequence length="405" mass="45605">MSTGDGNSLNPFAHTMTTKRKWLEEDWEVVMPAQSFVALLAAAADEEQDEAAIKIRGKRTKKNKKKAQKSTRHSSRGKKTTEDTQEDVEMDATQTEHETTDEFWLAQLQDDVTENMLDKEDVCVHVTWLNKLSGNQYERAYDEQVDVGSILCHVYLRELSETILELTPKSLTRVERSLARTKARLAGDAVEGAEEEEDNEPITDVRNLQLAAQTSCGFAGGDLPLAKQDELRAALEKLHDIRVLLEEKEELVKEIGTASGDLTDEGATRRALLATRHEALTEKVSERSSRYYEIMPCAEDALASSIRAFDQVSDVDVEITRLKLLIDIMETYKMLLGAKWALPTQNPLEYCYHALQVRLAPLPPADAERQLIHRYFFGGYTQAYLDTIVVDKALAVGDTHYDGVR</sequence>
<evidence type="ECO:0000313" key="8">
    <source>
        <dbReference type="EMBL" id="RLN74555.1"/>
    </source>
</evidence>
<feature type="region of interest" description="Disordered" evidence="6">
    <location>
        <begin position="54"/>
        <end position="101"/>
    </location>
</feature>
<evidence type="ECO:0000313" key="7">
    <source>
        <dbReference type="EMBL" id="RLN44692.1"/>
    </source>
</evidence>
<dbReference type="GO" id="GO:0006302">
    <property type="term" value="P:double-strand break repair"/>
    <property type="evidence" value="ECO:0007669"/>
    <property type="project" value="TreeGrafter"/>
</dbReference>
<dbReference type="GO" id="GO:1990404">
    <property type="term" value="F:NAD+-protein mono-ADP-ribosyltransferase activity"/>
    <property type="evidence" value="ECO:0007669"/>
    <property type="project" value="TreeGrafter"/>
</dbReference>
<accession>A0A3R7JV50</accession>
<dbReference type="STRING" id="325452.A0A3R7JV50"/>
<dbReference type="AlphaFoldDB" id="A0A3R7JV50"/>
<evidence type="ECO:0000313" key="10">
    <source>
        <dbReference type="Proteomes" id="UP000285883"/>
    </source>
</evidence>
<evidence type="ECO:0000256" key="1">
    <source>
        <dbReference type="ARBA" id="ARBA00012020"/>
    </source>
</evidence>
<evidence type="ECO:0000256" key="3">
    <source>
        <dbReference type="ARBA" id="ARBA00022679"/>
    </source>
</evidence>
<dbReference type="EMBL" id="MAYM02000266">
    <property type="protein sequence ID" value="RLN44692.1"/>
    <property type="molecule type" value="Genomic_DNA"/>
</dbReference>
<dbReference type="GO" id="GO:0003950">
    <property type="term" value="F:NAD+ poly-ADP-ribosyltransferase activity"/>
    <property type="evidence" value="ECO:0007669"/>
    <property type="project" value="UniProtKB-EC"/>
</dbReference>
<dbReference type="Proteomes" id="UP000285624">
    <property type="component" value="Unassembled WGS sequence"/>
</dbReference>
<dbReference type="Gene3D" id="1.20.142.10">
    <property type="entry name" value="Poly(ADP-ribose) polymerase, regulatory domain"/>
    <property type="match status" value="1"/>
</dbReference>
<dbReference type="GO" id="GO:0070212">
    <property type="term" value="P:protein poly-ADP-ribosylation"/>
    <property type="evidence" value="ECO:0007669"/>
    <property type="project" value="TreeGrafter"/>
</dbReference>
<comment type="caution">
    <text evidence="8">The sequence shown here is derived from an EMBL/GenBank/DDBJ whole genome shotgun (WGS) entry which is preliminary data.</text>
</comment>
<gene>
    <name evidence="7" type="ORF">BBI17_008890</name>
    <name evidence="8" type="ORF">BBO99_00008881</name>
</gene>
<name>A0A3R7JV50_9STRA</name>
<keyword evidence="4" id="KW-0520">NAD</keyword>
<evidence type="ECO:0000256" key="4">
    <source>
        <dbReference type="ARBA" id="ARBA00023027"/>
    </source>
</evidence>
<dbReference type="InterPro" id="IPR050800">
    <property type="entry name" value="ARTD/PARP"/>
</dbReference>
<organism evidence="8 9">
    <name type="scientific">Phytophthora kernoviae</name>
    <dbReference type="NCBI Taxonomy" id="325452"/>
    <lineage>
        <taxon>Eukaryota</taxon>
        <taxon>Sar</taxon>
        <taxon>Stramenopiles</taxon>
        <taxon>Oomycota</taxon>
        <taxon>Peronosporomycetes</taxon>
        <taxon>Peronosporales</taxon>
        <taxon>Peronosporaceae</taxon>
        <taxon>Phytophthora</taxon>
    </lineage>
</organism>
<dbReference type="Proteomes" id="UP000285883">
    <property type="component" value="Unassembled WGS sequence"/>
</dbReference>
<keyword evidence="2" id="KW-0328">Glycosyltransferase</keyword>
<reference evidence="9 10" key="1">
    <citation type="submission" date="2018-07" db="EMBL/GenBank/DDBJ databases">
        <title>Genome sequencing of oomycete isolates from Chile give support for New Zealand origin for Phytophthora kernoviae and make available the first Nothophytophthora sp. genome.</title>
        <authorList>
            <person name="Studholme D.J."/>
            <person name="Sanfuentes E."/>
            <person name="Panda P."/>
            <person name="Hill R."/>
            <person name="Sambles C."/>
            <person name="Grant M."/>
            <person name="Williams N.M."/>
            <person name="Mcdougal R.L."/>
        </authorList>
    </citation>
    <scope>NUCLEOTIDE SEQUENCE [LARGE SCALE GENOMIC DNA]</scope>
    <source>
        <strain evidence="7">Chile2</strain>
        <strain evidence="8">Chile4</strain>
    </source>
</reference>
<dbReference type="PANTHER" id="PTHR10459">
    <property type="entry name" value="DNA LIGASE"/>
    <property type="match status" value="1"/>
</dbReference>
<feature type="compositionally biased region" description="Basic residues" evidence="6">
    <location>
        <begin position="55"/>
        <end position="78"/>
    </location>
</feature>
<evidence type="ECO:0000256" key="6">
    <source>
        <dbReference type="SAM" id="MobiDB-lite"/>
    </source>
</evidence>
<evidence type="ECO:0000256" key="2">
    <source>
        <dbReference type="ARBA" id="ARBA00022676"/>
    </source>
</evidence>
<comment type="catalytic activity">
    <reaction evidence="5">
        <text>NAD(+) + (ADP-D-ribosyl)n-acceptor = nicotinamide + (ADP-D-ribosyl)n+1-acceptor + H(+).</text>
        <dbReference type="EC" id="2.4.2.30"/>
    </reaction>
</comment>